<dbReference type="Gene3D" id="1.25.40.10">
    <property type="entry name" value="Tetratricopeptide repeat domain"/>
    <property type="match status" value="1"/>
</dbReference>
<dbReference type="RefSeq" id="WP_258541325.1">
    <property type="nucleotide sequence ID" value="NZ_OU015584.1"/>
</dbReference>
<name>A0A916N9Z6_9FLAO</name>
<protein>
    <recommendedName>
        <fullName evidence="4">Tetratricopeptide repeat protein</fullName>
    </recommendedName>
</protein>
<feature type="repeat" description="TPR" evidence="1">
    <location>
        <begin position="199"/>
        <end position="232"/>
    </location>
</feature>
<dbReference type="SUPFAM" id="SSF48452">
    <property type="entry name" value="TPR-like"/>
    <property type="match status" value="2"/>
</dbReference>
<evidence type="ECO:0000313" key="2">
    <source>
        <dbReference type="EMBL" id="CAG5079881.1"/>
    </source>
</evidence>
<organism evidence="2 3">
    <name type="scientific">Parvicella tangerina</name>
    <dbReference type="NCBI Taxonomy" id="2829795"/>
    <lineage>
        <taxon>Bacteria</taxon>
        <taxon>Pseudomonadati</taxon>
        <taxon>Bacteroidota</taxon>
        <taxon>Flavobacteriia</taxon>
        <taxon>Flavobacteriales</taxon>
        <taxon>Parvicellaceae</taxon>
        <taxon>Parvicella</taxon>
    </lineage>
</organism>
<accession>A0A916N9Z6</accession>
<evidence type="ECO:0000313" key="3">
    <source>
        <dbReference type="Proteomes" id="UP000683507"/>
    </source>
</evidence>
<evidence type="ECO:0008006" key="4">
    <source>
        <dbReference type="Google" id="ProtNLM"/>
    </source>
</evidence>
<dbReference type="InterPro" id="IPR019734">
    <property type="entry name" value="TPR_rpt"/>
</dbReference>
<evidence type="ECO:0000256" key="1">
    <source>
        <dbReference type="PROSITE-ProRule" id="PRU00339"/>
    </source>
</evidence>
<dbReference type="Proteomes" id="UP000683507">
    <property type="component" value="Chromosome"/>
</dbReference>
<gene>
    <name evidence="2" type="ORF">CRYO30217_01107</name>
</gene>
<dbReference type="Pfam" id="PF13181">
    <property type="entry name" value="TPR_8"/>
    <property type="match status" value="1"/>
</dbReference>
<dbReference type="InterPro" id="IPR011990">
    <property type="entry name" value="TPR-like_helical_dom_sf"/>
</dbReference>
<sequence length="369" mass="42938">MMLILLVSLVVTVQSQSTPRLYLFQKADSLKFEGDFKQSRYYYKLSLRQGGEVPSDEMIKKQVISLDSTLAYQSDNRAFLELVAKADSLFAHEKYIEAMKFFDDASSLDPGMQYPYARIDQILEESDEIKKKLLIYNAKQNQLNYQKLLLDIEKLESEGYYLEAYYRSVEFAKVFHSDSLASHRAETLYEAYADSINAFEKQIKEGEELYSEGNYQKAKASYESALKLNPICQVCDYRLEQIDFCIQQDVNQSKSFETNLTSAKSDFKKGNYEKAYYQFSWLQKQRPDHVEVGTYVKKIEELLAAETDERMRKFNADLTLEKANELFLKGMFSEALDGYLKLKNAYANDIDYLQFVELRIAECVSELEE</sequence>
<dbReference type="SMART" id="SM00028">
    <property type="entry name" value="TPR"/>
    <property type="match status" value="4"/>
</dbReference>
<dbReference type="KEGG" id="ptan:CRYO30217_01107"/>
<dbReference type="EMBL" id="OU015584">
    <property type="protein sequence ID" value="CAG5079881.1"/>
    <property type="molecule type" value="Genomic_DNA"/>
</dbReference>
<reference evidence="2" key="1">
    <citation type="submission" date="2021-04" db="EMBL/GenBank/DDBJ databases">
        <authorList>
            <person name="Rodrigo-Torres L."/>
            <person name="Arahal R. D."/>
            <person name="Lucena T."/>
        </authorList>
    </citation>
    <scope>NUCLEOTIDE SEQUENCE</scope>
    <source>
        <strain evidence="2">AS29M-1</strain>
    </source>
</reference>
<proteinExistence type="predicted"/>
<dbReference type="PROSITE" id="PS50005">
    <property type="entry name" value="TPR"/>
    <property type="match status" value="1"/>
</dbReference>
<keyword evidence="3" id="KW-1185">Reference proteome</keyword>
<keyword evidence="1" id="KW-0802">TPR repeat</keyword>
<dbReference type="AlphaFoldDB" id="A0A916N9Z6"/>